<dbReference type="Proteomes" id="UP000095281">
    <property type="component" value="Unplaced"/>
</dbReference>
<comment type="caution">
    <text evidence="1">Lacks conserved residue(s) required for the propagation of feature annotation.</text>
</comment>
<reference evidence="4" key="1">
    <citation type="submission" date="2016-11" db="UniProtKB">
        <authorList>
            <consortium name="WormBaseParasite"/>
        </authorList>
    </citation>
    <scope>IDENTIFICATION</scope>
</reference>
<evidence type="ECO:0000313" key="4">
    <source>
        <dbReference type="WBParaSite" id="MhA1_Contig354.frz3.fgene5"/>
    </source>
</evidence>
<keyword evidence="3" id="KW-1185">Reference proteome</keyword>
<accession>A0A1I8BPH5</accession>
<dbReference type="AlphaFoldDB" id="A0A1I8BPH5"/>
<sequence length="220" mass="25264">MPMPDKAHTRPIPQAGVIPSKGPFRFWWTRPYRKHSTLPSHIITGPTPPPREWSAKMEVNATINQTTLIPEPTEPVKRECKLNAVGIPVLHAESQYGATGSWYYMDFLAAGTGSMVNNASYYYHRHGSNVLVRYDLDTTEHIQSDALGPISYLDCPRKHDQSFEASLEFLYSNLLIKHAKGVLKFCFQECNETERHPWLYNRSHNYVDFSVDHNGIWVFK</sequence>
<name>A0A1I8BPH5_MELHA</name>
<dbReference type="WBParaSite" id="MhA1_Contig354.frz3.fgene5">
    <property type="protein sequence ID" value="MhA1_Contig354.frz3.fgene5"/>
    <property type="gene ID" value="MhA1_Contig354.frz3.fgene5"/>
</dbReference>
<evidence type="ECO:0000313" key="3">
    <source>
        <dbReference type="Proteomes" id="UP000095281"/>
    </source>
</evidence>
<protein>
    <submittedName>
        <fullName evidence="4">Olfactomedin-like domain-containing protein</fullName>
    </submittedName>
</protein>
<organism evidence="3 4">
    <name type="scientific">Meloidogyne hapla</name>
    <name type="common">Root-knot nematode worm</name>
    <dbReference type="NCBI Taxonomy" id="6305"/>
    <lineage>
        <taxon>Eukaryota</taxon>
        <taxon>Metazoa</taxon>
        <taxon>Ecdysozoa</taxon>
        <taxon>Nematoda</taxon>
        <taxon>Chromadorea</taxon>
        <taxon>Rhabditida</taxon>
        <taxon>Tylenchina</taxon>
        <taxon>Tylenchomorpha</taxon>
        <taxon>Tylenchoidea</taxon>
        <taxon>Meloidogynidae</taxon>
        <taxon>Meloidogyninae</taxon>
        <taxon>Meloidogyne</taxon>
    </lineage>
</organism>
<dbReference type="Pfam" id="PF02191">
    <property type="entry name" value="OLF"/>
    <property type="match status" value="1"/>
</dbReference>
<proteinExistence type="predicted"/>
<evidence type="ECO:0000256" key="1">
    <source>
        <dbReference type="PROSITE-ProRule" id="PRU00446"/>
    </source>
</evidence>
<dbReference type="PROSITE" id="PS51132">
    <property type="entry name" value="OLF"/>
    <property type="match status" value="1"/>
</dbReference>
<evidence type="ECO:0000259" key="2">
    <source>
        <dbReference type="PROSITE" id="PS51132"/>
    </source>
</evidence>
<dbReference type="InterPro" id="IPR003112">
    <property type="entry name" value="Olfac-like_dom"/>
</dbReference>
<feature type="domain" description="Olfactomedin-like" evidence="2">
    <location>
        <begin position="1"/>
        <end position="220"/>
    </location>
</feature>